<dbReference type="Gene3D" id="1.10.150.20">
    <property type="entry name" value="5' to 3' exonuclease, C-terminal subdomain"/>
    <property type="match status" value="1"/>
</dbReference>
<evidence type="ECO:0000313" key="2">
    <source>
        <dbReference type="EMBL" id="CAE4591526.1"/>
    </source>
</evidence>
<gene>
    <name evidence="1" type="ORF">DBRI00130_LOCUS6732</name>
    <name evidence="2" type="ORF">DBRI00130_LOCUS6733</name>
</gene>
<protein>
    <submittedName>
        <fullName evidence="2">Uncharacterized protein</fullName>
    </submittedName>
</protein>
<accession>A0A6V2C925</accession>
<dbReference type="EMBL" id="HBNS01008297">
    <property type="protein sequence ID" value="CAE4591524.1"/>
    <property type="molecule type" value="Transcribed_RNA"/>
</dbReference>
<reference evidence="2" key="1">
    <citation type="submission" date="2021-01" db="EMBL/GenBank/DDBJ databases">
        <authorList>
            <person name="Corre E."/>
            <person name="Pelletier E."/>
            <person name="Niang G."/>
            <person name="Scheremetjew M."/>
            <person name="Finn R."/>
            <person name="Kale V."/>
            <person name="Holt S."/>
            <person name="Cochrane G."/>
            <person name="Meng A."/>
            <person name="Brown T."/>
            <person name="Cohen L."/>
        </authorList>
    </citation>
    <scope>NUCLEOTIDE SEQUENCE</scope>
    <source>
        <strain evidence="2">GSO104</strain>
    </source>
</reference>
<evidence type="ECO:0000313" key="1">
    <source>
        <dbReference type="EMBL" id="CAE4591524.1"/>
    </source>
</evidence>
<dbReference type="AlphaFoldDB" id="A0A6V2C925"/>
<organism evidence="2">
    <name type="scientific">Ditylum brightwellii</name>
    <dbReference type="NCBI Taxonomy" id="49249"/>
    <lineage>
        <taxon>Eukaryota</taxon>
        <taxon>Sar</taxon>
        <taxon>Stramenopiles</taxon>
        <taxon>Ochrophyta</taxon>
        <taxon>Bacillariophyta</taxon>
        <taxon>Mediophyceae</taxon>
        <taxon>Lithodesmiophycidae</taxon>
        <taxon>Lithodesmiales</taxon>
        <taxon>Lithodesmiaceae</taxon>
        <taxon>Ditylum</taxon>
    </lineage>
</organism>
<name>A0A6V2C925_9STRA</name>
<proteinExistence type="predicted"/>
<dbReference type="EMBL" id="HBNS01008298">
    <property type="protein sequence ID" value="CAE4591526.1"/>
    <property type="molecule type" value="Transcribed_RNA"/>
</dbReference>
<sequence length="218" mass="24281">MRSFLIRRQVTALQVSYQQRFHTAAKSSSSSSRKTTLPFLSFIKPKNETCLLHRNTSTDSTTAFENYTLNVEKALMKEDEGRLFSDITQDGIKTLQGIGPIAEQTLHTLGLRTIEDLATYKFYHMAKSIQVLATTAEGTFRPVGSVMNVDGAVDKPFQTKTLKEILESPVSALRGLSEDKGAMMKDHLGLATVNDLADFKFCKWAESIAFLGKYEGKN</sequence>